<feature type="transmembrane region" description="Helical" evidence="1">
    <location>
        <begin position="5"/>
        <end position="26"/>
    </location>
</feature>
<organism evidence="2 3">
    <name type="scientific">candidate division WOR-1 bacterium RIFOXYC2_FULL_41_25</name>
    <dbReference type="NCBI Taxonomy" id="1802586"/>
    <lineage>
        <taxon>Bacteria</taxon>
        <taxon>Bacillati</taxon>
        <taxon>Saganbacteria</taxon>
    </lineage>
</organism>
<dbReference type="EMBL" id="MEUI01000030">
    <property type="protein sequence ID" value="OGC33656.1"/>
    <property type="molecule type" value="Genomic_DNA"/>
</dbReference>
<comment type="caution">
    <text evidence="2">The sequence shown here is derived from an EMBL/GenBank/DDBJ whole genome shotgun (WGS) entry which is preliminary data.</text>
</comment>
<dbReference type="Proteomes" id="UP000177309">
    <property type="component" value="Unassembled WGS sequence"/>
</dbReference>
<evidence type="ECO:0008006" key="4">
    <source>
        <dbReference type="Google" id="ProtNLM"/>
    </source>
</evidence>
<sequence>MLWQILFGFGLLALSALLYFTHFLIFHDAHHIFLYLIGDIAFIPIEVLLVTVIIHQLLENREKKSKFEKLNMIIGTFFSEVGTSLLTVLSDYDPELAKIKQELVVQGDWTDKQFKQLQKDLKKHHYHVEAKKIDLLALKQLLLPKRDFLIRLLENQNVLEHETFTNLLWATFHLADELSSRKDLKKVSEPDLAHLALDLKRIYLNLAWQWAAYMKHLKTAYPYLFSLAMRTNPFDETAQAEVRSS</sequence>
<name>A0A1F4TLT9_UNCSA</name>
<keyword evidence="1" id="KW-1133">Transmembrane helix</keyword>
<accession>A0A1F4TLT9</accession>
<evidence type="ECO:0000313" key="2">
    <source>
        <dbReference type="EMBL" id="OGC33656.1"/>
    </source>
</evidence>
<reference evidence="2 3" key="1">
    <citation type="journal article" date="2016" name="Nat. Commun.">
        <title>Thousands of microbial genomes shed light on interconnected biogeochemical processes in an aquifer system.</title>
        <authorList>
            <person name="Anantharaman K."/>
            <person name="Brown C.T."/>
            <person name="Hug L.A."/>
            <person name="Sharon I."/>
            <person name="Castelle C.J."/>
            <person name="Probst A.J."/>
            <person name="Thomas B.C."/>
            <person name="Singh A."/>
            <person name="Wilkins M.J."/>
            <person name="Karaoz U."/>
            <person name="Brodie E.L."/>
            <person name="Williams K.H."/>
            <person name="Hubbard S.S."/>
            <person name="Banfield J.F."/>
        </authorList>
    </citation>
    <scope>NUCLEOTIDE SEQUENCE [LARGE SCALE GENOMIC DNA]</scope>
</reference>
<evidence type="ECO:0000313" key="3">
    <source>
        <dbReference type="Proteomes" id="UP000177309"/>
    </source>
</evidence>
<keyword evidence="1" id="KW-0812">Transmembrane</keyword>
<proteinExistence type="predicted"/>
<evidence type="ECO:0000256" key="1">
    <source>
        <dbReference type="SAM" id="Phobius"/>
    </source>
</evidence>
<feature type="transmembrane region" description="Helical" evidence="1">
    <location>
        <begin position="32"/>
        <end position="58"/>
    </location>
</feature>
<keyword evidence="1" id="KW-0472">Membrane</keyword>
<protein>
    <recommendedName>
        <fullName evidence="4">DUF4760 domain-containing protein</fullName>
    </recommendedName>
</protein>
<gene>
    <name evidence="2" type="ORF">A2462_02300</name>
</gene>
<dbReference type="AlphaFoldDB" id="A0A1F4TLT9"/>